<accession>A0ABU0KV00</accession>
<sequence>MSSRWHDKGDEIKHFAVLLRFPLIIQHDILKEVESQAYLQPMLIPMIWVYHDKGSVHLFMSTEMLERRSEILKRNIHQLLVQENQHGVTRQENYTLHKMIRELHQTSHALNTSR</sequence>
<dbReference type="RefSeq" id="WP_152381772.1">
    <property type="nucleotide sequence ID" value="NZ_CP045298.1"/>
</dbReference>
<comment type="caution">
    <text evidence="1">The sequence shown here is derived from an EMBL/GenBank/DDBJ whole genome shotgun (WGS) entry which is preliminary data.</text>
</comment>
<organism evidence="1 2">
    <name type="scientific">Paenibacillus brasilensis</name>
    <dbReference type="NCBI Taxonomy" id="128574"/>
    <lineage>
        <taxon>Bacteria</taxon>
        <taxon>Bacillati</taxon>
        <taxon>Bacillota</taxon>
        <taxon>Bacilli</taxon>
        <taxon>Bacillales</taxon>
        <taxon>Paenibacillaceae</taxon>
        <taxon>Paenibacillus</taxon>
    </lineage>
</organism>
<reference evidence="1 2" key="1">
    <citation type="submission" date="2023-07" db="EMBL/GenBank/DDBJ databases">
        <title>Genomic Encyclopedia of Type Strains, Phase IV (KMG-IV): sequencing the most valuable type-strain genomes for metagenomic binning, comparative biology and taxonomic classification.</title>
        <authorList>
            <person name="Goeker M."/>
        </authorList>
    </citation>
    <scope>NUCLEOTIDE SEQUENCE [LARGE SCALE GENOMIC DNA]</scope>
    <source>
        <strain evidence="1 2">DSM 14914</strain>
    </source>
</reference>
<evidence type="ECO:0000313" key="1">
    <source>
        <dbReference type="EMBL" id="MDQ0493267.1"/>
    </source>
</evidence>
<dbReference type="Proteomes" id="UP001242811">
    <property type="component" value="Unassembled WGS sequence"/>
</dbReference>
<protein>
    <submittedName>
        <fullName evidence="1">Uncharacterized protein</fullName>
    </submittedName>
</protein>
<gene>
    <name evidence="1" type="ORF">QOZ95_001425</name>
</gene>
<keyword evidence="2" id="KW-1185">Reference proteome</keyword>
<evidence type="ECO:0000313" key="2">
    <source>
        <dbReference type="Proteomes" id="UP001242811"/>
    </source>
</evidence>
<proteinExistence type="predicted"/>
<name>A0ABU0KV00_9BACL</name>
<dbReference type="EMBL" id="JAUSWA010000006">
    <property type="protein sequence ID" value="MDQ0493267.1"/>
    <property type="molecule type" value="Genomic_DNA"/>
</dbReference>